<evidence type="ECO:0000256" key="1">
    <source>
        <dbReference type="SAM" id="MobiDB-lite"/>
    </source>
</evidence>
<evidence type="ECO:0000313" key="2">
    <source>
        <dbReference type="EMBL" id="SAL85793.1"/>
    </source>
</evidence>
<protein>
    <submittedName>
        <fullName evidence="2">Uncharacterized protein</fullName>
    </submittedName>
</protein>
<gene>
    <name evidence="2" type="ORF">AWB68_07804</name>
</gene>
<proteinExistence type="predicted"/>
<keyword evidence="3" id="KW-1185">Reference proteome</keyword>
<evidence type="ECO:0000313" key="3">
    <source>
        <dbReference type="Proteomes" id="UP000054770"/>
    </source>
</evidence>
<dbReference type="AlphaFoldDB" id="A0A158KYK3"/>
<reference evidence="2" key="1">
    <citation type="submission" date="2016-01" db="EMBL/GenBank/DDBJ databases">
        <authorList>
            <person name="Peeters C."/>
        </authorList>
    </citation>
    <scope>NUCLEOTIDE SEQUENCE [LARGE SCALE GENOMIC DNA]</scope>
    <source>
        <strain evidence="2">LMG 22940</strain>
    </source>
</reference>
<organism evidence="2 3">
    <name type="scientific">Caballeronia choica</name>
    <dbReference type="NCBI Taxonomy" id="326476"/>
    <lineage>
        <taxon>Bacteria</taxon>
        <taxon>Pseudomonadati</taxon>
        <taxon>Pseudomonadota</taxon>
        <taxon>Betaproteobacteria</taxon>
        <taxon>Burkholderiales</taxon>
        <taxon>Burkholderiaceae</taxon>
        <taxon>Caballeronia</taxon>
    </lineage>
</organism>
<dbReference type="EMBL" id="FCON02000200">
    <property type="protein sequence ID" value="SAL85793.1"/>
    <property type="molecule type" value="Genomic_DNA"/>
</dbReference>
<dbReference type="Proteomes" id="UP000054770">
    <property type="component" value="Unassembled WGS sequence"/>
</dbReference>
<dbReference type="Gene3D" id="6.20.450.20">
    <property type="match status" value="1"/>
</dbReference>
<sequence>MGKIPIDPALTEHDSMEEALAYAKWFREEVQLSLDEEGDDIPRDQGSFVDPPPTSKSGRVAILHMCVRTGIEWVCPSS</sequence>
<name>A0A158KYK3_9BURK</name>
<feature type="region of interest" description="Disordered" evidence="1">
    <location>
        <begin position="35"/>
        <end position="55"/>
    </location>
</feature>
<dbReference type="RefSeq" id="WP_200828923.1">
    <property type="nucleotide sequence ID" value="NZ_FCON02000200.1"/>
</dbReference>
<accession>A0A158KYK3</accession>
<comment type="caution">
    <text evidence="2">The sequence shown here is derived from an EMBL/GenBank/DDBJ whole genome shotgun (WGS) entry which is preliminary data.</text>
</comment>